<accession>Q02D70</accession>
<dbReference type="EC" id="2.7.13.3" evidence="2"/>
<dbReference type="PANTHER" id="PTHR43304">
    <property type="entry name" value="PHYTOCHROME-LIKE PROTEIN CPH1"/>
    <property type="match status" value="1"/>
</dbReference>
<dbReference type="InterPro" id="IPR000700">
    <property type="entry name" value="PAS-assoc_C"/>
</dbReference>
<dbReference type="eggNOG" id="COG3852">
    <property type="taxonomic scope" value="Bacteria"/>
</dbReference>
<dbReference type="InterPro" id="IPR036097">
    <property type="entry name" value="HisK_dim/P_sf"/>
</dbReference>
<dbReference type="SMART" id="SM00388">
    <property type="entry name" value="HisKA"/>
    <property type="match status" value="1"/>
</dbReference>
<dbReference type="HOGENOM" id="CLU_000445_114_51_0"/>
<dbReference type="CDD" id="cd00130">
    <property type="entry name" value="PAS"/>
    <property type="match status" value="4"/>
</dbReference>
<dbReference type="EMBL" id="CP000473">
    <property type="protein sequence ID" value="ABJ84334.1"/>
    <property type="molecule type" value="Genomic_DNA"/>
</dbReference>
<feature type="domain" description="PAC" evidence="10">
    <location>
        <begin position="369"/>
        <end position="421"/>
    </location>
</feature>
<dbReference type="Pfam" id="PF00072">
    <property type="entry name" value="Response_reg"/>
    <property type="match status" value="1"/>
</dbReference>
<dbReference type="Gene3D" id="3.30.565.10">
    <property type="entry name" value="Histidine kinase-like ATPase, C-terminal domain"/>
    <property type="match status" value="1"/>
</dbReference>
<dbReference type="PANTHER" id="PTHR43304:SF1">
    <property type="entry name" value="PAC DOMAIN-CONTAINING PROTEIN"/>
    <property type="match status" value="1"/>
</dbReference>
<dbReference type="eggNOG" id="COG0784">
    <property type="taxonomic scope" value="Bacteria"/>
</dbReference>
<dbReference type="PROSITE" id="PS50113">
    <property type="entry name" value="PAC"/>
    <property type="match status" value="3"/>
</dbReference>
<feature type="modified residue" description="4-aspartylphosphate" evidence="6">
    <location>
        <position position="862"/>
    </location>
</feature>
<reference evidence="11" key="1">
    <citation type="submission" date="2006-10" db="EMBL/GenBank/DDBJ databases">
        <title>Complete sequence of Solibacter usitatus Ellin6076.</title>
        <authorList>
            <consortium name="US DOE Joint Genome Institute"/>
            <person name="Copeland A."/>
            <person name="Lucas S."/>
            <person name="Lapidus A."/>
            <person name="Barry K."/>
            <person name="Detter J.C."/>
            <person name="Glavina del Rio T."/>
            <person name="Hammon N."/>
            <person name="Israni S."/>
            <person name="Dalin E."/>
            <person name="Tice H."/>
            <person name="Pitluck S."/>
            <person name="Thompson L.S."/>
            <person name="Brettin T."/>
            <person name="Bruce D."/>
            <person name="Han C."/>
            <person name="Tapia R."/>
            <person name="Gilna P."/>
            <person name="Schmutz J."/>
            <person name="Larimer F."/>
            <person name="Land M."/>
            <person name="Hauser L."/>
            <person name="Kyrpides N."/>
            <person name="Mikhailova N."/>
            <person name="Janssen P.H."/>
            <person name="Kuske C.R."/>
            <person name="Richardson P."/>
        </authorList>
    </citation>
    <scope>NUCLEOTIDE SEQUENCE</scope>
    <source>
        <strain evidence="11">Ellin6076</strain>
    </source>
</reference>
<dbReference type="CDD" id="cd00156">
    <property type="entry name" value="REC"/>
    <property type="match status" value="1"/>
</dbReference>
<dbReference type="Gene3D" id="3.40.50.2300">
    <property type="match status" value="1"/>
</dbReference>
<dbReference type="STRING" id="234267.Acid_3361"/>
<evidence type="ECO:0000256" key="1">
    <source>
        <dbReference type="ARBA" id="ARBA00000085"/>
    </source>
</evidence>
<proteinExistence type="predicted"/>
<gene>
    <name evidence="11" type="ordered locus">Acid_3361</name>
</gene>
<evidence type="ECO:0000256" key="2">
    <source>
        <dbReference type="ARBA" id="ARBA00012438"/>
    </source>
</evidence>
<dbReference type="SMART" id="SM00091">
    <property type="entry name" value="PAS"/>
    <property type="match status" value="4"/>
</dbReference>
<feature type="domain" description="Response regulatory" evidence="8">
    <location>
        <begin position="811"/>
        <end position="927"/>
    </location>
</feature>
<dbReference type="InParanoid" id="Q02D70"/>
<dbReference type="SUPFAM" id="SSF55874">
    <property type="entry name" value="ATPase domain of HSP90 chaperone/DNA topoisomerase II/histidine kinase"/>
    <property type="match status" value="1"/>
</dbReference>
<dbReference type="InterPro" id="IPR003661">
    <property type="entry name" value="HisK_dim/P_dom"/>
</dbReference>
<dbReference type="AlphaFoldDB" id="Q02D70"/>
<dbReference type="KEGG" id="sus:Acid_3361"/>
<comment type="catalytic activity">
    <reaction evidence="1">
        <text>ATP + protein L-histidine = ADP + protein N-phospho-L-histidine.</text>
        <dbReference type="EC" id="2.7.13.3"/>
    </reaction>
</comment>
<keyword evidence="3 6" id="KW-0597">Phosphoprotein</keyword>
<dbReference type="OrthoDB" id="9815750at2"/>
<dbReference type="SMART" id="SM00387">
    <property type="entry name" value="HATPase_c"/>
    <property type="match status" value="1"/>
</dbReference>
<dbReference type="SUPFAM" id="SSF55785">
    <property type="entry name" value="PYP-like sensor domain (PAS domain)"/>
    <property type="match status" value="4"/>
</dbReference>
<dbReference type="InterPro" id="IPR001789">
    <property type="entry name" value="Sig_transdc_resp-reg_receiver"/>
</dbReference>
<dbReference type="PROSITE" id="PS50110">
    <property type="entry name" value="RESPONSE_REGULATORY"/>
    <property type="match status" value="1"/>
</dbReference>
<dbReference type="InterPro" id="IPR013656">
    <property type="entry name" value="PAS_4"/>
</dbReference>
<dbReference type="Gene3D" id="2.10.70.100">
    <property type="match status" value="1"/>
</dbReference>
<evidence type="ECO:0000259" key="10">
    <source>
        <dbReference type="PROSITE" id="PS50113"/>
    </source>
</evidence>
<feature type="domain" description="PAC" evidence="10">
    <location>
        <begin position="112"/>
        <end position="165"/>
    </location>
</feature>
<dbReference type="SUPFAM" id="SSF52172">
    <property type="entry name" value="CheY-like"/>
    <property type="match status" value="1"/>
</dbReference>
<keyword evidence="5 11" id="KW-0418">Kinase</keyword>
<evidence type="ECO:0000259" key="8">
    <source>
        <dbReference type="PROSITE" id="PS50110"/>
    </source>
</evidence>
<dbReference type="InterPro" id="IPR000014">
    <property type="entry name" value="PAS"/>
</dbReference>
<dbReference type="PROSITE" id="PS50109">
    <property type="entry name" value="HIS_KIN"/>
    <property type="match status" value="1"/>
</dbReference>
<feature type="domain" description="Histidine kinase" evidence="7">
    <location>
        <begin position="563"/>
        <end position="787"/>
    </location>
</feature>
<dbReference type="SMART" id="SM00448">
    <property type="entry name" value="REC"/>
    <property type="match status" value="1"/>
</dbReference>
<dbReference type="InterPro" id="IPR036890">
    <property type="entry name" value="HATPase_C_sf"/>
</dbReference>
<dbReference type="Gene3D" id="3.30.450.20">
    <property type="entry name" value="PAS domain"/>
    <property type="match status" value="4"/>
</dbReference>
<dbReference type="PROSITE" id="PS50112">
    <property type="entry name" value="PAS"/>
    <property type="match status" value="3"/>
</dbReference>
<dbReference type="InterPro" id="IPR001610">
    <property type="entry name" value="PAC"/>
</dbReference>
<dbReference type="InterPro" id="IPR011006">
    <property type="entry name" value="CheY-like_superfamily"/>
</dbReference>
<evidence type="ECO:0000256" key="5">
    <source>
        <dbReference type="ARBA" id="ARBA00022777"/>
    </source>
</evidence>
<name>Q02D70_SOLUE</name>
<dbReference type="GO" id="GO:0000155">
    <property type="term" value="F:phosphorelay sensor kinase activity"/>
    <property type="evidence" value="ECO:0007669"/>
    <property type="project" value="InterPro"/>
</dbReference>
<dbReference type="InterPro" id="IPR004358">
    <property type="entry name" value="Sig_transdc_His_kin-like_C"/>
</dbReference>
<protein>
    <recommendedName>
        <fullName evidence="2">histidine kinase</fullName>
        <ecNumber evidence="2">2.7.13.3</ecNumber>
    </recommendedName>
</protein>
<dbReference type="eggNOG" id="COG2202">
    <property type="taxonomic scope" value="Bacteria"/>
</dbReference>
<dbReference type="InterPro" id="IPR035965">
    <property type="entry name" value="PAS-like_dom_sf"/>
</dbReference>
<dbReference type="InterPro" id="IPR003594">
    <property type="entry name" value="HATPase_dom"/>
</dbReference>
<dbReference type="InterPro" id="IPR013655">
    <property type="entry name" value="PAS_fold_3"/>
</dbReference>
<dbReference type="NCBIfam" id="TIGR00229">
    <property type="entry name" value="sensory_box"/>
    <property type="match status" value="4"/>
</dbReference>
<evidence type="ECO:0000259" key="7">
    <source>
        <dbReference type="PROSITE" id="PS50109"/>
    </source>
</evidence>
<evidence type="ECO:0000256" key="6">
    <source>
        <dbReference type="PROSITE-ProRule" id="PRU00169"/>
    </source>
</evidence>
<feature type="domain" description="PAS" evidence="9">
    <location>
        <begin position="40"/>
        <end position="111"/>
    </location>
</feature>
<keyword evidence="4" id="KW-0808">Transferase</keyword>
<dbReference type="Pfam" id="PF08447">
    <property type="entry name" value="PAS_3"/>
    <property type="match status" value="2"/>
</dbReference>
<evidence type="ECO:0000259" key="9">
    <source>
        <dbReference type="PROSITE" id="PS50112"/>
    </source>
</evidence>
<feature type="domain" description="PAC" evidence="10">
    <location>
        <begin position="241"/>
        <end position="293"/>
    </location>
</feature>
<evidence type="ECO:0000256" key="4">
    <source>
        <dbReference type="ARBA" id="ARBA00022679"/>
    </source>
</evidence>
<dbReference type="Pfam" id="PF02518">
    <property type="entry name" value="HATPase_c"/>
    <property type="match status" value="1"/>
</dbReference>
<dbReference type="SUPFAM" id="SSF47384">
    <property type="entry name" value="Homodimeric domain of signal transducing histidine kinase"/>
    <property type="match status" value="1"/>
</dbReference>
<feature type="domain" description="PAS" evidence="9">
    <location>
        <begin position="294"/>
        <end position="365"/>
    </location>
</feature>
<dbReference type="FunCoup" id="Q02D70">
    <property type="interactions" value="321"/>
</dbReference>
<organism evidence="11">
    <name type="scientific">Solibacter usitatus (strain Ellin6076)</name>
    <dbReference type="NCBI Taxonomy" id="234267"/>
    <lineage>
        <taxon>Bacteria</taxon>
        <taxon>Pseudomonadati</taxon>
        <taxon>Acidobacteriota</taxon>
        <taxon>Terriglobia</taxon>
        <taxon>Bryobacterales</taxon>
        <taxon>Solibacteraceae</taxon>
        <taxon>Candidatus Solibacter</taxon>
    </lineage>
</organism>
<feature type="domain" description="PAS" evidence="9">
    <location>
        <begin position="422"/>
        <end position="496"/>
    </location>
</feature>
<evidence type="ECO:0000313" key="11">
    <source>
        <dbReference type="EMBL" id="ABJ84334.1"/>
    </source>
</evidence>
<dbReference type="SMART" id="SM00086">
    <property type="entry name" value="PAC"/>
    <property type="match status" value="4"/>
</dbReference>
<sequence length="933" mass="102866">MESAAEPSLRSENERLRAKVAELEGLLGPGRQGVNELRRTLEAFLTLAENSADAIATVDRENRCVYANAAFAKMIALSRGAVIGRTLRELGIPDAFARLWEDRVHGVFESGRALEIEDSLPTPGGIRLFETRWLPEPGPEGKAASVMVVYRDVTDRKRSGQALRESEERLRFACEVASLGTFDWNIQTGENIWTPQLEALHGLQPGTFPGTQSAWEKLIHPADRSFAARQLTESFHSNFPVEGEWRVVWPDGSVHWLAGRWQSFKDAAGEPVRLMGVIIDVTNRKQMELAVRQSEERFRLASQATTDAIWDVDLAAGTISWNETYSRLYGKPAETSDSWRWWIDRIHPEDRDRAAGGLRNAISNGASSWACDYRLLRADGGWAYINDRAYIARDELGNAWRVVGAMQDLTDRMRAEEALRESNLQYREVFDHISACLFLVDVTADGRFKFAEFNPAEEEAVGLSSEQVSGKFVEDVFSEDLAGKLTGNYRRCLEAGRVITYDDELNFPGGRRYFHSNLIPLQNAAGSIYRIIGACIDVTDLKRTQEEALAKQNLESLGVLASGIAHDFNNLLGGINAQAELIEEELAENSLPGEEVRKIKAAALRGSEIVRELMIYAGQDQARFVEAVDVSSVVAEMLELLKVSISKQAALRTYLAADLPPVSGNAPKIRQVVMNLVLNASEAIGAKHGVITLTTAHVRYDADLVTAGPADALQRDYVRLEVSDTGSGITGEAGARIFDPFFSTKFAGRGMGLAVVKGIVRDHGGTIDVSSIPGRGTTFRVLLPCSMERTFESRSAIPVPDPTPDNTRTGTILVVEDEALLREAVSKVLRRVGFLVVEAGDGCDAIELLSAHKEDLQAVLLDVTLPGISSREVLAEIRRVRPDLKVIVTSAYSKESVEASFTGLRTQGFIRKPFHLSDMVRLLDEQATGETHE</sequence>
<evidence type="ECO:0000256" key="3">
    <source>
        <dbReference type="ARBA" id="ARBA00022553"/>
    </source>
</evidence>
<dbReference type="InterPro" id="IPR052162">
    <property type="entry name" value="Sensor_kinase/Photoreceptor"/>
</dbReference>
<dbReference type="PRINTS" id="PR00344">
    <property type="entry name" value="BCTRLSENSOR"/>
</dbReference>
<dbReference type="Gene3D" id="1.10.287.130">
    <property type="match status" value="1"/>
</dbReference>
<dbReference type="InterPro" id="IPR005467">
    <property type="entry name" value="His_kinase_dom"/>
</dbReference>
<dbReference type="Pfam" id="PF08448">
    <property type="entry name" value="PAS_4"/>
    <property type="match status" value="2"/>
</dbReference>